<evidence type="ECO:0000259" key="1">
    <source>
        <dbReference type="Pfam" id="PF00535"/>
    </source>
</evidence>
<keyword evidence="2" id="KW-0808">Transferase</keyword>
<protein>
    <submittedName>
        <fullName evidence="2">Putative glycosyl transferase</fullName>
    </submittedName>
</protein>
<feature type="domain" description="Glycosyltransferase 2-like" evidence="1">
    <location>
        <begin position="9"/>
        <end position="140"/>
    </location>
</feature>
<name>A0A1J5SFM9_9ZZZZ</name>
<dbReference type="CDD" id="cd00761">
    <property type="entry name" value="Glyco_tranf_GTA_type"/>
    <property type="match status" value="1"/>
</dbReference>
<dbReference type="PANTHER" id="PTHR43685">
    <property type="entry name" value="GLYCOSYLTRANSFERASE"/>
    <property type="match status" value="1"/>
</dbReference>
<organism evidence="2">
    <name type="scientific">mine drainage metagenome</name>
    <dbReference type="NCBI Taxonomy" id="410659"/>
    <lineage>
        <taxon>unclassified sequences</taxon>
        <taxon>metagenomes</taxon>
        <taxon>ecological metagenomes</taxon>
    </lineage>
</organism>
<dbReference type="Gene3D" id="3.90.550.10">
    <property type="entry name" value="Spore Coat Polysaccharide Biosynthesis Protein SpsA, Chain A"/>
    <property type="match status" value="1"/>
</dbReference>
<dbReference type="InterPro" id="IPR001173">
    <property type="entry name" value="Glyco_trans_2-like"/>
</dbReference>
<dbReference type="InterPro" id="IPR029044">
    <property type="entry name" value="Nucleotide-diphossugar_trans"/>
</dbReference>
<comment type="caution">
    <text evidence="2">The sequence shown here is derived from an EMBL/GenBank/DDBJ whole genome shotgun (WGS) entry which is preliminary data.</text>
</comment>
<dbReference type="Pfam" id="PF00535">
    <property type="entry name" value="Glycos_transf_2"/>
    <property type="match status" value="1"/>
</dbReference>
<dbReference type="EMBL" id="MLJW01000039">
    <property type="protein sequence ID" value="OIR07146.1"/>
    <property type="molecule type" value="Genomic_DNA"/>
</dbReference>
<dbReference type="PANTHER" id="PTHR43685:SF2">
    <property type="entry name" value="GLYCOSYLTRANSFERASE 2-LIKE DOMAIN-CONTAINING PROTEIN"/>
    <property type="match status" value="1"/>
</dbReference>
<gene>
    <name evidence="2" type="ORF">GALL_107350</name>
</gene>
<evidence type="ECO:0000313" key="2">
    <source>
        <dbReference type="EMBL" id="OIR07146.1"/>
    </source>
</evidence>
<proteinExistence type="predicted"/>
<dbReference type="GO" id="GO:0016740">
    <property type="term" value="F:transferase activity"/>
    <property type="evidence" value="ECO:0007669"/>
    <property type="project" value="UniProtKB-KW"/>
</dbReference>
<accession>A0A1J5SFM9</accession>
<dbReference type="InterPro" id="IPR050834">
    <property type="entry name" value="Glycosyltransf_2"/>
</dbReference>
<reference evidence="2" key="1">
    <citation type="submission" date="2016-10" db="EMBL/GenBank/DDBJ databases">
        <title>Sequence of Gallionella enrichment culture.</title>
        <authorList>
            <person name="Poehlein A."/>
            <person name="Muehling M."/>
            <person name="Daniel R."/>
        </authorList>
    </citation>
    <scope>NUCLEOTIDE SEQUENCE</scope>
</reference>
<dbReference type="SUPFAM" id="SSF53448">
    <property type="entry name" value="Nucleotide-diphospho-sugar transferases"/>
    <property type="match status" value="1"/>
</dbReference>
<dbReference type="AlphaFoldDB" id="A0A1J5SFM9"/>
<dbReference type="GO" id="GO:0044010">
    <property type="term" value="P:single-species biofilm formation"/>
    <property type="evidence" value="ECO:0007669"/>
    <property type="project" value="TreeGrafter"/>
</dbReference>
<sequence>MTPQDGLAVVIPFYQREAGILLRAVNSVLRQEGIAPPSLIIVDDGSPVPAEAELATLNEGSRQRISIIAQQNGGPGAARNAALAALTDDFRYVAFLDSDDEWSDDHLANALCALRAGHDAYFADHTQLGQNIGAFSRGGRIRPAEHPAIATNGQLHAYQGDMLDQIVCGNVIGTSTVVYDRLRFPELRFRPEFRNAGEDYLFWMDLARGRARFVFSEKIEARYGRGVNVYSGAIWGTEEHLLRLINELRYRKRSLQAYELSPEAVGAARAVRRALRITIVRDLLYRLKRAKLPPLPWLLDMIKTDPQLFFLALPLAAQIVLGRHP</sequence>